<comment type="caution">
    <text evidence="13">The sequence shown here is derived from an EMBL/GenBank/DDBJ whole genome shotgun (WGS) entry which is preliminary data.</text>
</comment>
<evidence type="ECO:0000256" key="1">
    <source>
        <dbReference type="ARBA" id="ARBA00004123"/>
    </source>
</evidence>
<keyword evidence="4" id="KW-0949">S-adenosyl-L-methionine</keyword>
<evidence type="ECO:0000256" key="6">
    <source>
        <dbReference type="ARBA" id="ARBA00023242"/>
    </source>
</evidence>
<name>A0AAE0ST39_9BIVA</name>
<dbReference type="AlphaFoldDB" id="A0AAE0ST39"/>
<feature type="domain" description="DTW" evidence="12">
    <location>
        <begin position="33"/>
        <end position="318"/>
    </location>
</feature>
<dbReference type="GO" id="GO:0006400">
    <property type="term" value="P:tRNA modification"/>
    <property type="evidence" value="ECO:0007669"/>
    <property type="project" value="TreeGrafter"/>
</dbReference>
<evidence type="ECO:0000256" key="11">
    <source>
        <dbReference type="ARBA" id="ARBA00048718"/>
    </source>
</evidence>
<comment type="subcellular location">
    <subcellularLocation>
        <location evidence="1">Nucleus</location>
    </subcellularLocation>
</comment>
<evidence type="ECO:0000256" key="8">
    <source>
        <dbReference type="ARBA" id="ARBA00038290"/>
    </source>
</evidence>
<protein>
    <recommendedName>
        <fullName evidence="9">tRNA-uridine aminocarboxypropyltransferase 1</fullName>
        <ecNumber evidence="2">2.5.1.25</ecNumber>
    </recommendedName>
    <alternativeName>
        <fullName evidence="10">DTW domain-containing protein 1</fullName>
    </alternativeName>
</protein>
<dbReference type="Pfam" id="PF03942">
    <property type="entry name" value="DTW"/>
    <property type="match status" value="1"/>
</dbReference>
<dbReference type="InterPro" id="IPR051521">
    <property type="entry name" value="tRNA_Mod/Golgi_Maint"/>
</dbReference>
<dbReference type="InterPro" id="IPR005636">
    <property type="entry name" value="DTW"/>
</dbReference>
<keyword evidence="6" id="KW-0539">Nucleus</keyword>
<evidence type="ECO:0000313" key="13">
    <source>
        <dbReference type="EMBL" id="KAK3597274.1"/>
    </source>
</evidence>
<evidence type="ECO:0000256" key="9">
    <source>
        <dbReference type="ARBA" id="ARBA00039242"/>
    </source>
</evidence>
<organism evidence="13 14">
    <name type="scientific">Potamilus streckersoni</name>
    <dbReference type="NCBI Taxonomy" id="2493646"/>
    <lineage>
        <taxon>Eukaryota</taxon>
        <taxon>Metazoa</taxon>
        <taxon>Spiralia</taxon>
        <taxon>Lophotrochozoa</taxon>
        <taxon>Mollusca</taxon>
        <taxon>Bivalvia</taxon>
        <taxon>Autobranchia</taxon>
        <taxon>Heteroconchia</taxon>
        <taxon>Palaeoheterodonta</taxon>
        <taxon>Unionida</taxon>
        <taxon>Unionoidea</taxon>
        <taxon>Unionidae</taxon>
        <taxon>Ambleminae</taxon>
        <taxon>Lampsilini</taxon>
        <taxon>Potamilus</taxon>
    </lineage>
</organism>
<reference evidence="13" key="3">
    <citation type="submission" date="2023-05" db="EMBL/GenBank/DDBJ databases">
        <authorList>
            <person name="Smith C.H."/>
        </authorList>
    </citation>
    <scope>NUCLEOTIDE SEQUENCE</scope>
    <source>
        <strain evidence="13">CHS0354</strain>
        <tissue evidence="13">Mantle</tissue>
    </source>
</reference>
<evidence type="ECO:0000256" key="2">
    <source>
        <dbReference type="ARBA" id="ARBA00012386"/>
    </source>
</evidence>
<evidence type="ECO:0000256" key="10">
    <source>
        <dbReference type="ARBA" id="ARBA00042508"/>
    </source>
</evidence>
<keyword evidence="14" id="KW-1185">Reference proteome</keyword>
<sequence length="336" mass="38626">MEENPFKDLKIAGADFLDSLSGRSLCPKCQKSRKYYCYTCYVPVQGIEDRVPKVKLPLQVDIIKHPSECDGKSTAAHAGVISPDYVTIYTYPCIPDYEDRNRVLLVFPGPESTTLKDLAKEMKCCDVHLTKKVQNNNATCHSAVEEACSVLSNDLPLQKNLTESDVDNSEKCVHVGPLDSEKDCAGRKRTLEDLNCEPERDGCKKLHAERDSRQIGSLDMMASFDRVVFIDSTWNQTSAICSDERLNGLKRVELMSRKSRFWRHQKDIPDTYLSTIEAIYYFLRDYHELFIAADYHGEYDNLLFFFSFIYQKIRNIYRGGKDLKAYQQRSEQKQNS</sequence>
<comment type="catalytic activity">
    <reaction evidence="11">
        <text>a uridine in tRNA + S-adenosyl-L-methionine = a 3-[(3S)-3-amino-3-carboxypropyl]uridine in tRNA + S-methyl-5'-thioadenosine + H(+)</text>
        <dbReference type="Rhea" id="RHEA:62432"/>
        <dbReference type="Rhea" id="RHEA-COMP:13339"/>
        <dbReference type="Rhea" id="RHEA-COMP:16092"/>
        <dbReference type="ChEBI" id="CHEBI:15378"/>
        <dbReference type="ChEBI" id="CHEBI:17509"/>
        <dbReference type="ChEBI" id="CHEBI:59789"/>
        <dbReference type="ChEBI" id="CHEBI:65315"/>
        <dbReference type="ChEBI" id="CHEBI:82930"/>
        <dbReference type="EC" id="2.5.1.25"/>
    </reaction>
</comment>
<keyword evidence="3" id="KW-0808">Transferase</keyword>
<dbReference type="SMART" id="SM01144">
    <property type="entry name" value="DTW"/>
    <property type="match status" value="1"/>
</dbReference>
<dbReference type="GO" id="GO:0016432">
    <property type="term" value="F:tRNA-uridine aminocarboxypropyltransferase activity"/>
    <property type="evidence" value="ECO:0007669"/>
    <property type="project" value="UniProtKB-EC"/>
</dbReference>
<evidence type="ECO:0000256" key="4">
    <source>
        <dbReference type="ARBA" id="ARBA00022691"/>
    </source>
</evidence>
<comment type="function">
    <text evidence="7">Catalyzes the formation of 3-(3-amino-3-carboxypropyl)uridine (acp3U) at position 20 in the D-loop of several cytoplasmic tRNAs (acp3U(20)).</text>
</comment>
<dbReference type="EMBL" id="JAEAOA010000363">
    <property type="protein sequence ID" value="KAK3597274.1"/>
    <property type="molecule type" value="Genomic_DNA"/>
</dbReference>
<dbReference type="PANTHER" id="PTHR15627:SF8">
    <property type="entry name" value="TRNA-URIDINE AMINOCARBOXYPROPYLTRANSFERASE 1"/>
    <property type="match status" value="1"/>
</dbReference>
<reference evidence="13" key="2">
    <citation type="journal article" date="2021" name="Genome Biol. Evol.">
        <title>Developing a high-quality reference genome for a parasitic bivalve with doubly uniparental inheritance (Bivalvia: Unionida).</title>
        <authorList>
            <person name="Smith C.H."/>
        </authorList>
    </citation>
    <scope>NUCLEOTIDE SEQUENCE</scope>
    <source>
        <strain evidence="13">CHS0354</strain>
        <tissue evidence="13">Mantle</tissue>
    </source>
</reference>
<dbReference type="PANTHER" id="PTHR15627">
    <property type="entry name" value="NATURAL KILLER CELL-SPECIFIC ANTIGEN KLIP1"/>
    <property type="match status" value="1"/>
</dbReference>
<evidence type="ECO:0000256" key="5">
    <source>
        <dbReference type="ARBA" id="ARBA00022694"/>
    </source>
</evidence>
<keyword evidence="5" id="KW-0819">tRNA processing</keyword>
<evidence type="ECO:0000256" key="3">
    <source>
        <dbReference type="ARBA" id="ARBA00022679"/>
    </source>
</evidence>
<dbReference type="GO" id="GO:0005634">
    <property type="term" value="C:nucleus"/>
    <property type="evidence" value="ECO:0007669"/>
    <property type="project" value="UniProtKB-SubCell"/>
</dbReference>
<comment type="similarity">
    <text evidence="8">Belongs to the TDD superfamily. DTWD1 family.</text>
</comment>
<reference evidence="13" key="1">
    <citation type="journal article" date="2021" name="Genome Biol. Evol.">
        <title>A High-Quality Reference Genome for a Parasitic Bivalve with Doubly Uniparental Inheritance (Bivalvia: Unionida).</title>
        <authorList>
            <person name="Smith C.H."/>
        </authorList>
    </citation>
    <scope>NUCLEOTIDE SEQUENCE</scope>
    <source>
        <strain evidence="13">CHS0354</strain>
    </source>
</reference>
<evidence type="ECO:0000313" key="14">
    <source>
        <dbReference type="Proteomes" id="UP001195483"/>
    </source>
</evidence>
<dbReference type="Proteomes" id="UP001195483">
    <property type="component" value="Unassembled WGS sequence"/>
</dbReference>
<dbReference type="EC" id="2.5.1.25" evidence="2"/>
<accession>A0AAE0ST39</accession>
<evidence type="ECO:0000259" key="12">
    <source>
        <dbReference type="SMART" id="SM01144"/>
    </source>
</evidence>
<gene>
    <name evidence="13" type="ORF">CHS0354_005033</name>
</gene>
<proteinExistence type="inferred from homology"/>
<evidence type="ECO:0000256" key="7">
    <source>
        <dbReference type="ARBA" id="ARBA00037050"/>
    </source>
</evidence>